<dbReference type="InterPro" id="IPR008207">
    <property type="entry name" value="Sig_transdc_His_kin_Hpt_dom"/>
</dbReference>
<feature type="domain" description="HPt" evidence="6">
    <location>
        <begin position="190"/>
        <end position="286"/>
    </location>
</feature>
<evidence type="ECO:0000313" key="7">
    <source>
        <dbReference type="EMBL" id="NNJ15842.1"/>
    </source>
</evidence>
<proteinExistence type="predicted"/>
<dbReference type="PANTHER" id="PTHR45339:SF5">
    <property type="entry name" value="HISTIDINE KINASE"/>
    <property type="match status" value="1"/>
</dbReference>
<dbReference type="CDD" id="cd17546">
    <property type="entry name" value="REC_hyHK_CKI1_RcsC-like"/>
    <property type="match status" value="1"/>
</dbReference>
<dbReference type="GO" id="GO:0000160">
    <property type="term" value="P:phosphorelay signal transduction system"/>
    <property type="evidence" value="ECO:0007669"/>
    <property type="project" value="UniProtKB-KW"/>
</dbReference>
<dbReference type="SMART" id="SM00448">
    <property type="entry name" value="REC"/>
    <property type="match status" value="1"/>
</dbReference>
<dbReference type="SUPFAM" id="SSF52172">
    <property type="entry name" value="CheY-like"/>
    <property type="match status" value="1"/>
</dbReference>
<protein>
    <submittedName>
        <fullName evidence="7">Response regulator</fullName>
    </submittedName>
</protein>
<organism evidence="7 8">
    <name type="scientific">Pseudomonas bharatica CSV86</name>
    <dbReference type="NCBI Taxonomy" id="1005395"/>
    <lineage>
        <taxon>Bacteria</taxon>
        <taxon>Pseudomonadati</taxon>
        <taxon>Pseudomonadota</taxon>
        <taxon>Gammaproteobacteria</taxon>
        <taxon>Pseudomonadales</taxon>
        <taxon>Pseudomonadaceae</taxon>
        <taxon>Pseudomonas</taxon>
        <taxon>Pseudomonas bharatica</taxon>
    </lineage>
</organism>
<keyword evidence="2" id="KW-0902">Two-component regulatory system</keyword>
<keyword evidence="1 4" id="KW-0597">Phosphoprotein</keyword>
<keyword evidence="8" id="KW-1185">Reference proteome</keyword>
<dbReference type="InterPro" id="IPR001789">
    <property type="entry name" value="Sig_transdc_resp-reg_receiver"/>
</dbReference>
<dbReference type="EMBL" id="AMWJ02000001">
    <property type="protein sequence ID" value="NNJ15842.1"/>
    <property type="molecule type" value="Genomic_DNA"/>
</dbReference>
<dbReference type="Pfam" id="PF01627">
    <property type="entry name" value="Hpt"/>
    <property type="match status" value="1"/>
</dbReference>
<dbReference type="PROSITE" id="PS50110">
    <property type="entry name" value="RESPONSE_REGULATORY"/>
    <property type="match status" value="1"/>
</dbReference>
<dbReference type="PANTHER" id="PTHR45339">
    <property type="entry name" value="HYBRID SIGNAL TRANSDUCTION HISTIDINE KINASE J"/>
    <property type="match status" value="1"/>
</dbReference>
<dbReference type="InterPro" id="IPR011006">
    <property type="entry name" value="CheY-like_superfamily"/>
</dbReference>
<gene>
    <name evidence="7" type="ORF">CSV86_011665</name>
</gene>
<dbReference type="CDD" id="cd00088">
    <property type="entry name" value="HPT"/>
    <property type="match status" value="1"/>
</dbReference>
<feature type="modified residue" description="4-aspartylphosphate" evidence="4">
    <location>
        <position position="93"/>
    </location>
</feature>
<comment type="caution">
    <text evidence="7">The sequence shown here is derived from an EMBL/GenBank/DDBJ whole genome shotgun (WGS) entry which is preliminary data.</text>
</comment>
<evidence type="ECO:0000259" key="6">
    <source>
        <dbReference type="PROSITE" id="PS50894"/>
    </source>
</evidence>
<dbReference type="Pfam" id="PF00072">
    <property type="entry name" value="Response_reg"/>
    <property type="match status" value="1"/>
</dbReference>
<evidence type="ECO:0000256" key="4">
    <source>
        <dbReference type="PROSITE-ProRule" id="PRU00169"/>
    </source>
</evidence>
<name>A0A7K4EDW1_9PSED</name>
<evidence type="ECO:0000259" key="5">
    <source>
        <dbReference type="PROSITE" id="PS50110"/>
    </source>
</evidence>
<reference evidence="7 8" key="1">
    <citation type="journal article" date="2013" name="Genome Announc.">
        <title>Genome Sequence of Naphthalene-Degrading Soil Bacterium Pseudomonas putida CSV86.</title>
        <authorList>
            <person name="Phale P.S."/>
            <person name="Paliwal V."/>
            <person name="Raju S.C."/>
            <person name="Modak A."/>
            <person name="Purohit H.J."/>
        </authorList>
    </citation>
    <scope>NUCLEOTIDE SEQUENCE [LARGE SCALE GENOMIC DNA]</scope>
    <source>
        <strain evidence="7 8">CSV86</strain>
    </source>
</reference>
<dbReference type="Gene3D" id="1.20.120.160">
    <property type="entry name" value="HPT domain"/>
    <property type="match status" value="1"/>
</dbReference>
<sequence>MQLCSTLGVGTQARLHLDLPRLKPCPAVLASLPQPEAGEMAALDILVVDDYPPNRLLLQQQLSYLGHRVATAADGHEGLRTWLRQHFDVLITDCNMPGMNGYALVRAIRQDQRRKARPAALLLGCTANAQAEERLRCRQAGMDDCLFKPLDLTELAARLAPCARGRRTVEPGAEGGLGAGHDLSGLRQLTGGDDQAIRDLLRDLLVSNRDDLARLVQLHPDDLGGLADLVHRVKGGARIIKARRLLRACENIEQAVNGQRPVQPIDPLVDDLRLAMTSLGQRLEQVCQA</sequence>
<dbReference type="RefSeq" id="WP_170394598.1">
    <property type="nucleotide sequence ID" value="NZ_AMWJ02000001.1"/>
</dbReference>
<dbReference type="Gene3D" id="3.40.50.2300">
    <property type="match status" value="1"/>
</dbReference>
<dbReference type="GO" id="GO:0005524">
    <property type="term" value="F:ATP binding"/>
    <property type="evidence" value="ECO:0007669"/>
    <property type="project" value="UniProtKB-KW"/>
</dbReference>
<evidence type="ECO:0000256" key="1">
    <source>
        <dbReference type="ARBA" id="ARBA00022553"/>
    </source>
</evidence>
<dbReference type="SMART" id="SM00073">
    <property type="entry name" value="HPT"/>
    <property type="match status" value="1"/>
</dbReference>
<feature type="modified residue" description="Phosphohistidine" evidence="3">
    <location>
        <position position="231"/>
    </location>
</feature>
<dbReference type="GO" id="GO:0005886">
    <property type="term" value="C:plasma membrane"/>
    <property type="evidence" value="ECO:0007669"/>
    <property type="project" value="UniProtKB-SubCell"/>
</dbReference>
<dbReference type="AlphaFoldDB" id="A0A7K4EDW1"/>
<evidence type="ECO:0000313" key="8">
    <source>
        <dbReference type="Proteomes" id="UP000010448"/>
    </source>
</evidence>
<dbReference type="SUPFAM" id="SSF47226">
    <property type="entry name" value="Histidine-containing phosphotransfer domain, HPT domain"/>
    <property type="match status" value="1"/>
</dbReference>
<dbReference type="Proteomes" id="UP000010448">
    <property type="component" value="Unassembled WGS sequence"/>
</dbReference>
<accession>A0A7K4EDW1</accession>
<dbReference type="InterPro" id="IPR036641">
    <property type="entry name" value="HPT_dom_sf"/>
</dbReference>
<dbReference type="PROSITE" id="PS50894">
    <property type="entry name" value="HPT"/>
    <property type="match status" value="1"/>
</dbReference>
<evidence type="ECO:0000256" key="3">
    <source>
        <dbReference type="PROSITE-ProRule" id="PRU00110"/>
    </source>
</evidence>
<feature type="domain" description="Response regulatory" evidence="5">
    <location>
        <begin position="44"/>
        <end position="163"/>
    </location>
</feature>
<evidence type="ECO:0000256" key="2">
    <source>
        <dbReference type="ARBA" id="ARBA00023012"/>
    </source>
</evidence>
<dbReference type="GO" id="GO:0004672">
    <property type="term" value="F:protein kinase activity"/>
    <property type="evidence" value="ECO:0007669"/>
    <property type="project" value="UniProtKB-ARBA"/>
</dbReference>